<keyword evidence="3" id="KW-0812">Transmembrane</keyword>
<feature type="transmembrane region" description="Helical" evidence="3">
    <location>
        <begin position="1047"/>
        <end position="1066"/>
    </location>
</feature>
<evidence type="ECO:0000256" key="1">
    <source>
        <dbReference type="ARBA" id="ARBA00023098"/>
    </source>
</evidence>
<dbReference type="GO" id="GO:0016787">
    <property type="term" value="F:hydrolase activity"/>
    <property type="evidence" value="ECO:0007669"/>
    <property type="project" value="UniProtKB-UniRule"/>
</dbReference>
<feature type="short sequence motif" description="GXSXG" evidence="2">
    <location>
        <begin position="66"/>
        <end position="70"/>
    </location>
</feature>
<sequence>MSSQNFSKPEFSRELRLGLVVYGGVSLAIYMNGVCREFYNAVRGRGIYKLVKALTDSDIIVDILSGTSAGGINGVLLSYALTNSSQNEVIDFENFAQIWRENGNIRKLMHKPSITQGKNDGESILDGKGYYQEALAKAFEQGQSNKKKAPSDEWVSSFNELDLFVTGTDVVGRVDTVFDDTGRVIDLKDHRTIFHLKHRQGRKEPFNPNFNPNNSTVQDTYQALAKLCRITSCFPVAFPVVTVELDNPSNQVDAKLVEWGILKNRKLPETPPTGGYQLHFVDGGVLDNRPFSYTIKEMYYRADYYPVERKLFYIDPSPDNFAGSQKFNQMPKPDVWEVIQESLLGMPTYESISNDLGLIKDRNQKIQRYHSLLADAESPLFAKADNSQQTTLPVETGIYWRSRMISLRDRTLPLVLRMSQVSSTKSYQEILNKQVLLDKIAKLLTQHITEPEKRENNDIIPQDPSQQISNLDIEYALRKHFYIVKKVCQLMNQEPSLSEYKTLQSLALRLGRHIKLLEVLKMALTKLLNHPQVSQSFYDMISCFQTNQSSESTDNNKKLLSDIYNRLIRLYRFLLDAEGLAEFVPQNHQQSYLETVPAYFLQKLPEEAAEQLAANSETQTVGKTTIDWLPQRRISSIFEQFKQKVNQVEQEPNQLQKIWEAEKFKNNDTENNGEQYSSVLCKIEEASEKFIELSGVNQSEELLTRFKRFRELDKVLYPFEYLSEIEEKNLIETIRISPDDAQLGFGKGQNLDSKLAGNTLNAFGGFFKKSWRSNDIMWGRLDGLNRIVEGLLTPEGIAKFPNFLKRQAQEYNIPEAGEEFEQFKEQYLDFLIQESFPNATADHQDKIKGHLRKLATPNPDLSEDYLKTILDDLVLEGHRDILSTDLQNVIEDEISEQLEWSQQRVQPAAPNDSQTTNLTTSLTTKPQYSLVQGSFSETISLLAAQELARKSIDSLPQGKETFFLNHYQVGSETFSKDIPTTILTNLATRAALIVRDLLITVLGDRTPGFGSSLIYQVLNTSLQLFYWWQQISQSSGIKKGDGSRQKLIYLVVQVALLLIAVLSVVIILYRSWIWFAIAFITGLLSWLLGNPWKAIEERLITKD</sequence>
<dbReference type="STRING" id="1458985.BJP34_33180"/>
<name>A0A1D8U149_9CYAN</name>
<accession>A0A1D8U149</accession>
<dbReference type="NCBIfam" id="TIGR03607">
    <property type="entry name" value="patatin-like protein"/>
    <property type="match status" value="1"/>
</dbReference>
<evidence type="ECO:0000313" key="6">
    <source>
        <dbReference type="Proteomes" id="UP000177870"/>
    </source>
</evidence>
<gene>
    <name evidence="5" type="ORF">BJP34_33180</name>
</gene>
<feature type="transmembrane region" description="Helical" evidence="3">
    <location>
        <begin position="1072"/>
        <end position="1089"/>
    </location>
</feature>
<reference evidence="6" key="1">
    <citation type="submission" date="2016-10" db="EMBL/GenBank/DDBJ databases">
        <title>Comparative genomics uncovers the prolific and rare metabolic potential of the cyanobacterial genus Moorea.</title>
        <authorList>
            <person name="Leao T."/>
            <person name="Castelao G."/>
            <person name="Korobeynikov A."/>
            <person name="Monroe E.A."/>
            <person name="Podell S."/>
            <person name="Glukhov E."/>
            <person name="Allen E."/>
            <person name="Gerwick W.H."/>
            <person name="Gerwick L."/>
        </authorList>
    </citation>
    <scope>NUCLEOTIDE SEQUENCE [LARGE SCALE GENOMIC DNA]</scope>
    <source>
        <strain evidence="6">PAL-8-15-08-1</strain>
    </source>
</reference>
<dbReference type="SUPFAM" id="SSF52151">
    <property type="entry name" value="FabD/lysophospholipase-like"/>
    <property type="match status" value="1"/>
</dbReference>
<dbReference type="InterPro" id="IPR002641">
    <property type="entry name" value="PNPLA_dom"/>
</dbReference>
<dbReference type="InterPro" id="IPR024282">
    <property type="entry name" value="DUF3376"/>
</dbReference>
<dbReference type="Pfam" id="PF01734">
    <property type="entry name" value="Patatin"/>
    <property type="match status" value="1"/>
</dbReference>
<keyword evidence="2" id="KW-0378">Hydrolase</keyword>
<evidence type="ECO:0000256" key="3">
    <source>
        <dbReference type="SAM" id="Phobius"/>
    </source>
</evidence>
<comment type="caution">
    <text evidence="2">Lacks conserved residue(s) required for the propagation of feature annotation.</text>
</comment>
<evidence type="ECO:0000256" key="2">
    <source>
        <dbReference type="PROSITE-ProRule" id="PRU01161"/>
    </source>
</evidence>
<feature type="short sequence motif" description="DGA/G" evidence="2">
    <location>
        <begin position="282"/>
        <end position="284"/>
    </location>
</feature>
<proteinExistence type="predicted"/>
<keyword evidence="3" id="KW-1133">Transmembrane helix</keyword>
<dbReference type="PROSITE" id="PS51635">
    <property type="entry name" value="PNPLA"/>
    <property type="match status" value="1"/>
</dbReference>
<feature type="active site" description="Proton acceptor" evidence="2">
    <location>
        <position position="282"/>
    </location>
</feature>
<dbReference type="OrthoDB" id="100834at2"/>
<evidence type="ECO:0000313" key="5">
    <source>
        <dbReference type="EMBL" id="AOX03639.1"/>
    </source>
</evidence>
<protein>
    <submittedName>
        <fullName evidence="5">Phospholipase</fullName>
    </submittedName>
</protein>
<dbReference type="RefSeq" id="WP_070396010.1">
    <property type="nucleotide sequence ID" value="NZ_CP017599.1"/>
</dbReference>
<dbReference type="EMBL" id="CP017599">
    <property type="protein sequence ID" value="AOX03639.1"/>
    <property type="molecule type" value="Genomic_DNA"/>
</dbReference>
<keyword evidence="3" id="KW-0472">Membrane</keyword>
<dbReference type="InterPro" id="IPR019894">
    <property type="entry name" value="Patatin-related_protein"/>
</dbReference>
<keyword evidence="1 2" id="KW-0443">Lipid metabolism</keyword>
<dbReference type="GO" id="GO:0016042">
    <property type="term" value="P:lipid catabolic process"/>
    <property type="evidence" value="ECO:0007669"/>
    <property type="project" value="UniProtKB-UniRule"/>
</dbReference>
<keyword evidence="2" id="KW-0442">Lipid degradation</keyword>
<feature type="transmembrane region" description="Helical" evidence="3">
    <location>
        <begin position="1008"/>
        <end position="1027"/>
    </location>
</feature>
<evidence type="ECO:0000259" key="4">
    <source>
        <dbReference type="PROSITE" id="PS51635"/>
    </source>
</evidence>
<dbReference type="Proteomes" id="UP000177870">
    <property type="component" value="Chromosome"/>
</dbReference>
<feature type="domain" description="PNPLA" evidence="4">
    <location>
        <begin position="19"/>
        <end position="295"/>
    </location>
</feature>
<dbReference type="Gene3D" id="3.40.1090.10">
    <property type="entry name" value="Cytosolic phospholipase A2 catalytic domain"/>
    <property type="match status" value="1"/>
</dbReference>
<feature type="active site" description="Nucleophile" evidence="2">
    <location>
        <position position="68"/>
    </location>
</feature>
<dbReference type="AlphaFoldDB" id="A0A1D8U149"/>
<dbReference type="KEGG" id="mpro:BJP34_33180"/>
<organism evidence="5 6">
    <name type="scientific">Moorena producens PAL-8-15-08-1</name>
    <dbReference type="NCBI Taxonomy" id="1458985"/>
    <lineage>
        <taxon>Bacteria</taxon>
        <taxon>Bacillati</taxon>
        <taxon>Cyanobacteriota</taxon>
        <taxon>Cyanophyceae</taxon>
        <taxon>Coleofasciculales</taxon>
        <taxon>Coleofasciculaceae</taxon>
        <taxon>Moorena</taxon>
    </lineage>
</organism>
<dbReference type="Pfam" id="PF11856">
    <property type="entry name" value="DUF3376"/>
    <property type="match status" value="1"/>
</dbReference>
<dbReference type="InterPro" id="IPR016035">
    <property type="entry name" value="Acyl_Trfase/lysoPLipase"/>
</dbReference>